<name>J3YQZ8_CARRU</name>
<dbReference type="STRING" id="1202540.A357_0202"/>
<sequence length="244" mass="30140">MFIYKNYHFLFLFFKLNIKLKFKKINYGTNSTNFFFLNKNAFFLSFIKKIKIIKILTIKIFQNNFLLPTINIILNKNNLVLYKKNIGIVLQYSCFYNVCKIVYYFKKKFFKKKNNQKKYCFFFLRINKNLISKISYFKKKIKNSSFINHNDIFKDNILFYGNTLTSIIDFNNYNYLHLKIDFEILKLEWCCNYFINYILLFEKLNDFKKNNFCVFMFYFSRIKNLKKFKKTKSYNSYIKKIFYD</sequence>
<dbReference type="InterPro" id="IPR011009">
    <property type="entry name" value="Kinase-like_dom_sf"/>
</dbReference>
<dbReference type="SUPFAM" id="SSF56112">
    <property type="entry name" value="Protein kinase-like (PK-like)"/>
    <property type="match status" value="1"/>
</dbReference>
<protein>
    <submittedName>
        <fullName evidence="1">Putative homoserine kinase</fullName>
    </submittedName>
</protein>
<dbReference type="RefSeq" id="WP_014887697.1">
    <property type="nucleotide sequence ID" value="NC_018418.1"/>
</dbReference>
<evidence type="ECO:0000313" key="1">
    <source>
        <dbReference type="EMBL" id="AFP84398.1"/>
    </source>
</evidence>
<reference evidence="1 2" key="1">
    <citation type="journal article" date="2012" name="Mol. Biol. Evol.">
        <title>Genome reduction and co-evolution between the primary and secondary bacterial symbionts of psyllids.</title>
        <authorList>
            <person name="Sloan D.B."/>
            <person name="Moran N.A."/>
        </authorList>
    </citation>
    <scope>NUCLEOTIDE SEQUENCE [LARGE SCALE GENOMIC DNA]</scope>
    <source>
        <strain evidence="1 2">PC</strain>
    </source>
</reference>
<evidence type="ECO:0000313" key="2">
    <source>
        <dbReference type="Proteomes" id="UP000003935"/>
    </source>
</evidence>
<organism evidence="1 2">
    <name type="scientific">Candidatus Carsonella ruddii PC isolate NHV</name>
    <dbReference type="NCBI Taxonomy" id="1202540"/>
    <lineage>
        <taxon>Bacteria</taxon>
        <taxon>Pseudomonadati</taxon>
        <taxon>Pseudomonadota</taxon>
        <taxon>Gammaproteobacteria</taxon>
        <taxon>Oceanospirillales</taxon>
        <taxon>Halomonadaceae</taxon>
        <taxon>Zymobacter group</taxon>
        <taxon>Candidatus Carsonella</taxon>
    </lineage>
</organism>
<dbReference type="KEGG" id="crv:A357_0202"/>
<gene>
    <name evidence="1" type="primary">thrB</name>
    <name evidence="1" type="ORF">A357_0202</name>
</gene>
<dbReference type="EMBL" id="CP003545">
    <property type="protein sequence ID" value="AFP84398.1"/>
    <property type="molecule type" value="Genomic_DNA"/>
</dbReference>
<proteinExistence type="predicted"/>
<dbReference type="HOGENOM" id="CLU_1127499_0_0_6"/>
<dbReference type="GO" id="GO:0016301">
    <property type="term" value="F:kinase activity"/>
    <property type="evidence" value="ECO:0007669"/>
    <property type="project" value="UniProtKB-KW"/>
</dbReference>
<keyword evidence="1" id="KW-0808">Transferase</keyword>
<keyword evidence="1" id="KW-0418">Kinase</keyword>
<dbReference type="Proteomes" id="UP000003935">
    <property type="component" value="Chromosome"/>
</dbReference>
<dbReference type="Gene3D" id="3.90.1200.10">
    <property type="match status" value="1"/>
</dbReference>
<dbReference type="PATRIC" id="fig|1202540.3.peg.169"/>
<dbReference type="AlphaFoldDB" id="J3YQZ8"/>
<accession>J3YQZ8</accession>